<dbReference type="Gene3D" id="2.40.160.180">
    <property type="entry name" value="Carbohydrate-selective porin OprB"/>
    <property type="match status" value="1"/>
</dbReference>
<reference evidence="3" key="1">
    <citation type="submission" date="2013-04" db="EMBL/GenBank/DDBJ databases">
        <title>The genome sequencing project of 58 acetic acid bacteria.</title>
        <authorList>
            <person name="Okamoto-Kainuma A."/>
            <person name="Ishikawa M."/>
            <person name="Umino S."/>
            <person name="Koizumi Y."/>
            <person name="Shiwa Y."/>
            <person name="Yoshikawa H."/>
            <person name="Matsutani M."/>
            <person name="Matsushita K."/>
        </authorList>
    </citation>
    <scope>NUCLEOTIDE SEQUENCE</scope>
    <source>
        <strain evidence="3">DSM 12717</strain>
    </source>
</reference>
<evidence type="ECO:0000313" key="3">
    <source>
        <dbReference type="EMBL" id="GBQ24028.1"/>
    </source>
</evidence>
<dbReference type="Pfam" id="PF04966">
    <property type="entry name" value="OprB"/>
    <property type="match status" value="1"/>
</dbReference>
<keyword evidence="4" id="KW-1185">Reference proteome</keyword>
<evidence type="ECO:0000313" key="4">
    <source>
        <dbReference type="Proteomes" id="UP001060895"/>
    </source>
</evidence>
<dbReference type="RefSeq" id="WP_246386633.1">
    <property type="nucleotide sequence ID" value="NZ_BAQP01000087.1"/>
</dbReference>
<comment type="similarity">
    <text evidence="1 2">Belongs to the OprB family.</text>
</comment>
<dbReference type="InterPro" id="IPR052932">
    <property type="entry name" value="OprB_Porin"/>
</dbReference>
<dbReference type="PANTHER" id="PTHR37944:SF1">
    <property type="entry name" value="PORIN B"/>
    <property type="match status" value="1"/>
</dbReference>
<dbReference type="PANTHER" id="PTHR37944">
    <property type="entry name" value="PORIN B"/>
    <property type="match status" value="1"/>
</dbReference>
<evidence type="ECO:0000256" key="2">
    <source>
        <dbReference type="RuleBase" id="RU363072"/>
    </source>
</evidence>
<dbReference type="Proteomes" id="UP001060895">
    <property type="component" value="Unassembled WGS sequence"/>
</dbReference>
<evidence type="ECO:0000256" key="1">
    <source>
        <dbReference type="ARBA" id="ARBA00008769"/>
    </source>
</evidence>
<organism evidence="3 4">
    <name type="scientific">Gluconacetobacter sacchari DSM 12717</name>
    <dbReference type="NCBI Taxonomy" id="1307940"/>
    <lineage>
        <taxon>Bacteria</taxon>
        <taxon>Pseudomonadati</taxon>
        <taxon>Pseudomonadota</taxon>
        <taxon>Alphaproteobacteria</taxon>
        <taxon>Acetobacterales</taxon>
        <taxon>Acetobacteraceae</taxon>
        <taxon>Gluconacetobacter</taxon>
    </lineage>
</organism>
<accession>A0ABQ0P6A3</accession>
<proteinExistence type="inferred from homology"/>
<dbReference type="EMBL" id="BAQP01000087">
    <property type="protein sequence ID" value="GBQ24028.1"/>
    <property type="molecule type" value="Genomic_DNA"/>
</dbReference>
<comment type="caution">
    <text evidence="3">The sequence shown here is derived from an EMBL/GenBank/DDBJ whole genome shotgun (WGS) entry which is preliminary data.</text>
</comment>
<name>A0ABQ0P6A3_9PROT</name>
<protein>
    <submittedName>
        <fullName evidence="3">Porin</fullName>
    </submittedName>
</protein>
<dbReference type="InterPro" id="IPR007049">
    <property type="entry name" value="Carb-sel_porin_OprB"/>
</dbReference>
<sequence length="490" mass="52753">MMAGSPLRLCAVWWVFWPSVICPLTAGGGVRAATTPQVTDVLPSGVPLPPPTPVEVTPFDDPNTELLGQAWGARSWLARHGIRINMQDVEELWGLASGGLRPGPTYDGMTAVTLMFDTERGVGWHGGLLNISALQIRGRSLTGERLGALNSVSGYDAGRSTRLFELWYGQGFFANRLDVRVGSIDLDTEFLVSQNASFFLNASFGWPLSTSSNLYSGGPSWPFSALGARVKWTPVDSLVLMGAVTDDNPTRGPFYSDIVPTERDPTGTVFSTSGGTLFVGEAQVSGDVARWIAGKDARSLPGTWKVGGLYDTGRFPDQRYDNHGGLLASADSTGQPLYHHADWMMYVVADQMIWRAAKGSNKTINIFVRATVNDGSRNRFASEIQGGVTFDGLVHGRGDDTIGIAWGTGFYGSRAIGNAHDAMRLGTSLAGDLKPEQHIEATYQAAVTPYLIIQPDFQYFWHVGGTSSDPETGRTIGNGTVLGVNMTTTF</sequence>
<dbReference type="InterPro" id="IPR038673">
    <property type="entry name" value="OprB_sf"/>
</dbReference>
<gene>
    <name evidence="3" type="ORF">AA12717_1666</name>
</gene>